<dbReference type="eggNOG" id="ENOG5030YB3">
    <property type="taxonomic scope" value="Bacteria"/>
</dbReference>
<proteinExistence type="predicted"/>
<comment type="caution">
    <text evidence="1">The sequence shown here is derived from an EMBL/GenBank/DDBJ whole genome shotgun (WGS) entry which is preliminary data.</text>
</comment>
<dbReference type="EMBL" id="ABIY02000108">
    <property type="protein sequence ID" value="EDU99981.1"/>
    <property type="molecule type" value="Genomic_DNA"/>
</dbReference>
<gene>
    <name evidence="1" type="ORF">BACCOP_03029</name>
</gene>
<protein>
    <submittedName>
        <fullName evidence="1">Uncharacterized protein</fullName>
    </submittedName>
</protein>
<dbReference type="HOGENOM" id="CLU_3247085_0_0_10"/>
<evidence type="ECO:0000313" key="2">
    <source>
        <dbReference type="Proteomes" id="UP000003146"/>
    </source>
</evidence>
<reference evidence="1 2" key="1">
    <citation type="submission" date="2008-04" db="EMBL/GenBank/DDBJ databases">
        <title>Draft genome sequence of Bacteroides coprocola (DSM 17136).</title>
        <authorList>
            <person name="Sudarsanam P."/>
            <person name="Ley R."/>
            <person name="Guruge J."/>
            <person name="Turnbaugh P.J."/>
            <person name="Mahowald M."/>
            <person name="Liep D."/>
            <person name="Gordon J."/>
        </authorList>
    </citation>
    <scope>NUCLEOTIDE SEQUENCE [LARGE SCALE GENOMIC DNA]</scope>
    <source>
        <strain evidence="1 2">DSM 17136</strain>
    </source>
</reference>
<dbReference type="Proteomes" id="UP000003146">
    <property type="component" value="Unassembled WGS sequence"/>
</dbReference>
<accession>B3JM78</accession>
<dbReference type="STRING" id="470145.BACCOP_03029"/>
<sequence length="42" mass="4791">MYTATCPFSICRSVEVAIHQWRLGKETISHTRLPARSPFAEV</sequence>
<organism evidence="1 2">
    <name type="scientific">Phocaeicola coprocola DSM 17136</name>
    <dbReference type="NCBI Taxonomy" id="470145"/>
    <lineage>
        <taxon>Bacteria</taxon>
        <taxon>Pseudomonadati</taxon>
        <taxon>Bacteroidota</taxon>
        <taxon>Bacteroidia</taxon>
        <taxon>Bacteroidales</taxon>
        <taxon>Bacteroidaceae</taxon>
        <taxon>Phocaeicola</taxon>
    </lineage>
</organism>
<reference evidence="1 2" key="2">
    <citation type="submission" date="2008-04" db="EMBL/GenBank/DDBJ databases">
        <authorList>
            <person name="Fulton L."/>
            <person name="Clifton S."/>
            <person name="Fulton B."/>
            <person name="Xu J."/>
            <person name="Minx P."/>
            <person name="Pepin K.H."/>
            <person name="Johnson M."/>
            <person name="Thiruvilangam P."/>
            <person name="Bhonagiri V."/>
            <person name="Nash W.E."/>
            <person name="Mardis E.R."/>
            <person name="Wilson R.K."/>
        </authorList>
    </citation>
    <scope>NUCLEOTIDE SEQUENCE [LARGE SCALE GENOMIC DNA]</scope>
    <source>
        <strain evidence="1 2">DSM 17136</strain>
    </source>
</reference>
<evidence type="ECO:0000313" key="1">
    <source>
        <dbReference type="EMBL" id="EDU99981.1"/>
    </source>
</evidence>
<dbReference type="AlphaFoldDB" id="B3JM78"/>
<name>B3JM78_9BACT</name>